<name>A0ABT7XYF8_9VIBR</name>
<dbReference type="InterPro" id="IPR050155">
    <property type="entry name" value="HAD-like_hydrolase_sf"/>
</dbReference>
<comment type="pathway">
    <text evidence="2">Organic acid metabolism; glycolate biosynthesis; glycolate from 2-phosphoglycolate: step 1/1.</text>
</comment>
<sequence>MSTKIMPSAILFDWGDTLMIDTPGNIEKMCNWPVVTATEGAQEVLEFLSAHYPIYIATNAQESTAKDIEQAFARVGLAKYLSGYFCYANLSLAKDSPDFYRKIAQQLQLAPSELMMISDTFDKDIYPARKAGLQAVLLNSTQRPTDATVDSIGQLNELILKLDPCQNS</sequence>
<dbReference type="GO" id="GO:0016787">
    <property type="term" value="F:hydrolase activity"/>
    <property type="evidence" value="ECO:0007669"/>
    <property type="project" value="UniProtKB-KW"/>
</dbReference>
<comment type="similarity">
    <text evidence="3">Belongs to the HAD-like hydrolase superfamily. CbbY/CbbZ/Gph/YieH family.</text>
</comment>
<evidence type="ECO:0000256" key="4">
    <source>
        <dbReference type="ARBA" id="ARBA00013078"/>
    </source>
</evidence>
<comment type="catalytic activity">
    <reaction evidence="1">
        <text>2-phosphoglycolate + H2O = glycolate + phosphate</text>
        <dbReference type="Rhea" id="RHEA:14369"/>
        <dbReference type="ChEBI" id="CHEBI:15377"/>
        <dbReference type="ChEBI" id="CHEBI:29805"/>
        <dbReference type="ChEBI" id="CHEBI:43474"/>
        <dbReference type="ChEBI" id="CHEBI:58033"/>
        <dbReference type="EC" id="3.1.3.18"/>
    </reaction>
</comment>
<proteinExistence type="inferred from homology"/>
<protein>
    <recommendedName>
        <fullName evidence="4">phosphoglycolate phosphatase</fullName>
        <ecNumber evidence="4">3.1.3.18</ecNumber>
    </recommendedName>
</protein>
<gene>
    <name evidence="5" type="ORF">QWJ08_05355</name>
</gene>
<dbReference type="InterPro" id="IPR023214">
    <property type="entry name" value="HAD_sf"/>
</dbReference>
<dbReference type="InterPro" id="IPR006439">
    <property type="entry name" value="HAD-SF_hydro_IA"/>
</dbReference>
<evidence type="ECO:0000313" key="5">
    <source>
        <dbReference type="EMBL" id="MDN2480813.1"/>
    </source>
</evidence>
<evidence type="ECO:0000256" key="2">
    <source>
        <dbReference type="ARBA" id="ARBA00004818"/>
    </source>
</evidence>
<dbReference type="EC" id="3.1.3.18" evidence="4"/>
<accession>A0ABT7XYF8</accession>
<evidence type="ECO:0000256" key="1">
    <source>
        <dbReference type="ARBA" id="ARBA00000830"/>
    </source>
</evidence>
<dbReference type="InterPro" id="IPR036412">
    <property type="entry name" value="HAD-like_sf"/>
</dbReference>
<dbReference type="SUPFAM" id="SSF56784">
    <property type="entry name" value="HAD-like"/>
    <property type="match status" value="1"/>
</dbReference>
<dbReference type="EMBL" id="JAUEOZ010000001">
    <property type="protein sequence ID" value="MDN2480813.1"/>
    <property type="molecule type" value="Genomic_DNA"/>
</dbReference>
<evidence type="ECO:0000313" key="6">
    <source>
        <dbReference type="Proteomes" id="UP001169719"/>
    </source>
</evidence>
<comment type="caution">
    <text evidence="5">The sequence shown here is derived from an EMBL/GenBank/DDBJ whole genome shotgun (WGS) entry which is preliminary data.</text>
</comment>
<dbReference type="Proteomes" id="UP001169719">
    <property type="component" value="Unassembled WGS sequence"/>
</dbReference>
<dbReference type="NCBIfam" id="TIGR01549">
    <property type="entry name" value="HAD-SF-IA-v1"/>
    <property type="match status" value="1"/>
</dbReference>
<keyword evidence="5" id="KW-0378">Hydrolase</keyword>
<dbReference type="Gene3D" id="3.40.50.1000">
    <property type="entry name" value="HAD superfamily/HAD-like"/>
    <property type="match status" value="1"/>
</dbReference>
<dbReference type="PANTHER" id="PTHR43434">
    <property type="entry name" value="PHOSPHOGLYCOLATE PHOSPHATASE"/>
    <property type="match status" value="1"/>
</dbReference>
<keyword evidence="6" id="KW-1185">Reference proteome</keyword>
<dbReference type="Pfam" id="PF00702">
    <property type="entry name" value="Hydrolase"/>
    <property type="match status" value="1"/>
</dbReference>
<organism evidence="5 6">
    <name type="scientific">Vibrio agarivorans</name>
    <dbReference type="NCBI Taxonomy" id="153622"/>
    <lineage>
        <taxon>Bacteria</taxon>
        <taxon>Pseudomonadati</taxon>
        <taxon>Pseudomonadota</taxon>
        <taxon>Gammaproteobacteria</taxon>
        <taxon>Vibrionales</taxon>
        <taxon>Vibrionaceae</taxon>
        <taxon>Vibrio</taxon>
    </lineage>
</organism>
<dbReference type="PANTHER" id="PTHR43434:SF1">
    <property type="entry name" value="PHOSPHOGLYCOLATE PHOSPHATASE"/>
    <property type="match status" value="1"/>
</dbReference>
<dbReference type="RefSeq" id="WP_289960979.1">
    <property type="nucleotide sequence ID" value="NZ_JAUEOZ010000001.1"/>
</dbReference>
<evidence type="ECO:0000256" key="3">
    <source>
        <dbReference type="ARBA" id="ARBA00006171"/>
    </source>
</evidence>
<reference evidence="5" key="1">
    <citation type="submission" date="2024-05" db="EMBL/GenBank/DDBJ databases">
        <title>Genome Sequences of Four Agar- Degrading Marine Bacteria.</title>
        <authorList>
            <person name="Phillips E.K."/>
            <person name="Shaffer J.C."/>
            <person name="Henson M.W."/>
            <person name="Temperton B."/>
            <person name="Thrash C.J."/>
            <person name="Martin M.O."/>
        </authorList>
    </citation>
    <scope>NUCLEOTIDE SEQUENCE</scope>
    <source>
        <strain evidence="5">EKP203</strain>
    </source>
</reference>